<dbReference type="EMBL" id="AFCW01002213">
    <property type="protein sequence ID" value="EHC97601.1"/>
    <property type="molecule type" value="Genomic_DNA"/>
</dbReference>
<dbReference type="AlphaFoldDB" id="G5S3S6"/>
<evidence type="ECO:0000313" key="2">
    <source>
        <dbReference type="Proteomes" id="UP000004776"/>
    </source>
</evidence>
<protein>
    <submittedName>
        <fullName evidence="1">Uncharacterized protein</fullName>
    </submittedName>
</protein>
<accession>G5S3S6</accession>
<proteinExistence type="predicted"/>
<organism evidence="1 2">
    <name type="scientific">Salmonella enterica subsp. enterica serovar Urbana str. R8-2977</name>
    <dbReference type="NCBI Taxonomy" id="913084"/>
    <lineage>
        <taxon>Bacteria</taxon>
        <taxon>Pseudomonadati</taxon>
        <taxon>Pseudomonadota</taxon>
        <taxon>Gammaproteobacteria</taxon>
        <taxon>Enterobacterales</taxon>
        <taxon>Enterobacteriaceae</taxon>
        <taxon>Salmonella</taxon>
    </lineage>
</organism>
<comment type="caution">
    <text evidence="1">The sequence shown here is derived from an EMBL/GenBank/DDBJ whole genome shotgun (WGS) entry which is preliminary data.</text>
</comment>
<sequence length="33" mass="3609">MLCCGKARILQYASLHHAAPGNESKVRGSDYTM</sequence>
<dbReference type="Proteomes" id="UP000004776">
    <property type="component" value="Unassembled WGS sequence"/>
</dbReference>
<name>G5S3S6_SALET</name>
<evidence type="ECO:0000313" key="1">
    <source>
        <dbReference type="EMBL" id="EHC97601.1"/>
    </source>
</evidence>
<gene>
    <name evidence="1" type="ORF">LTSEURB_6050</name>
</gene>
<reference evidence="1 2" key="1">
    <citation type="journal article" date="2011" name="BMC Genomics">
        <title>Genome sequencing reveals diversification of virulence factor content and possible host adaptation in distinct subpopulations of Salmonella enterica.</title>
        <authorList>
            <person name="den Bakker H.C."/>
            <person name="Moreno Switt A.I."/>
            <person name="Govoni G."/>
            <person name="Cummings C.A."/>
            <person name="Ranieri M.L."/>
            <person name="Degoricija L."/>
            <person name="Hoelzer K."/>
            <person name="Rodriguez-Rivera L.D."/>
            <person name="Brown S."/>
            <person name="Bolchacova E."/>
            <person name="Furtado M.R."/>
            <person name="Wiedmann M."/>
        </authorList>
    </citation>
    <scope>NUCLEOTIDE SEQUENCE [LARGE SCALE GENOMIC DNA]</scope>
    <source>
        <strain evidence="1 2">R8-2977</strain>
    </source>
</reference>
<feature type="non-terminal residue" evidence="1">
    <location>
        <position position="33"/>
    </location>
</feature>